<protein>
    <submittedName>
        <fullName evidence="1">Unannotated protein</fullName>
    </submittedName>
</protein>
<gene>
    <name evidence="1" type="ORF">UFOPK4201_00880</name>
</gene>
<dbReference type="EMBL" id="CAEUNJ010000032">
    <property type="protein sequence ID" value="CAB4371519.1"/>
    <property type="molecule type" value="Genomic_DNA"/>
</dbReference>
<dbReference type="AntiFam" id="ANF00075">
    <property type="entry name" value="Shadow ORF (opposite prpE)"/>
</dbReference>
<evidence type="ECO:0000313" key="1">
    <source>
        <dbReference type="EMBL" id="CAB4371519.1"/>
    </source>
</evidence>
<dbReference type="AlphaFoldDB" id="A0A6J6AMQ4"/>
<reference evidence="1" key="1">
    <citation type="submission" date="2020-05" db="EMBL/GenBank/DDBJ databases">
        <authorList>
            <person name="Chiriac C."/>
            <person name="Salcher M."/>
            <person name="Ghai R."/>
            <person name="Kavagutti S V."/>
        </authorList>
    </citation>
    <scope>NUCLEOTIDE SEQUENCE</scope>
</reference>
<proteinExistence type="predicted"/>
<sequence length="177" mass="20485">MSNTNSGAREHRHRKFRDHRHVDRDAVALLESKTFQHIGELLHLFKKVGIGDGAHIAWFAFPVIRNAIADAIGDMTVEAILRNVQGSTDEPLRKREFPFKSGCEIGVPREKFTSLTRPECFVISIGLAIERIVRRQRVRLELGRRRKQPVLVEIVLNRRFRHSIPLKRWRRVAVSTP</sequence>
<name>A0A6J6AMQ4_9ZZZZ</name>
<accession>A0A6J6AMQ4</accession>
<organism evidence="1">
    <name type="scientific">freshwater metagenome</name>
    <dbReference type="NCBI Taxonomy" id="449393"/>
    <lineage>
        <taxon>unclassified sequences</taxon>
        <taxon>metagenomes</taxon>
        <taxon>ecological metagenomes</taxon>
    </lineage>
</organism>